<keyword evidence="2" id="KW-1003">Cell membrane</keyword>
<evidence type="ECO:0000256" key="3">
    <source>
        <dbReference type="ARBA" id="ARBA00022692"/>
    </source>
</evidence>
<dbReference type="Pfam" id="PF01810">
    <property type="entry name" value="LysE"/>
    <property type="match status" value="1"/>
</dbReference>
<gene>
    <name evidence="7" type="ORF">Pa4123_70600</name>
</gene>
<evidence type="ECO:0000256" key="5">
    <source>
        <dbReference type="ARBA" id="ARBA00023136"/>
    </source>
</evidence>
<accession>A0ABQ5R4R0</accession>
<protein>
    <submittedName>
        <fullName evidence="7">Lysine transporter LysE</fullName>
    </submittedName>
</protein>
<comment type="subcellular location">
    <subcellularLocation>
        <location evidence="1">Cell membrane</location>
        <topology evidence="1">Multi-pass membrane protein</topology>
    </subcellularLocation>
</comment>
<feature type="transmembrane region" description="Helical" evidence="6">
    <location>
        <begin position="75"/>
        <end position="94"/>
    </location>
</feature>
<proteinExistence type="predicted"/>
<feature type="transmembrane region" description="Helical" evidence="6">
    <location>
        <begin position="6"/>
        <end position="29"/>
    </location>
</feature>
<feature type="transmembrane region" description="Helical" evidence="6">
    <location>
        <begin position="149"/>
        <end position="178"/>
    </location>
</feature>
<dbReference type="PANTHER" id="PTHR30086:SF20">
    <property type="entry name" value="ARGININE EXPORTER PROTEIN ARGO-RELATED"/>
    <property type="match status" value="1"/>
</dbReference>
<evidence type="ECO:0000256" key="4">
    <source>
        <dbReference type="ARBA" id="ARBA00022989"/>
    </source>
</evidence>
<keyword evidence="5 6" id="KW-0472">Membrane</keyword>
<dbReference type="PIRSF" id="PIRSF006324">
    <property type="entry name" value="LeuE"/>
    <property type="match status" value="1"/>
</dbReference>
<evidence type="ECO:0000313" key="8">
    <source>
        <dbReference type="Proteomes" id="UP001144280"/>
    </source>
</evidence>
<feature type="transmembrane region" description="Helical" evidence="6">
    <location>
        <begin position="41"/>
        <end position="69"/>
    </location>
</feature>
<keyword evidence="3 6" id="KW-0812">Transmembrane</keyword>
<organism evidence="7 8">
    <name type="scientific">Phytohabitans aurantiacus</name>
    <dbReference type="NCBI Taxonomy" id="3016789"/>
    <lineage>
        <taxon>Bacteria</taxon>
        <taxon>Bacillati</taxon>
        <taxon>Actinomycetota</taxon>
        <taxon>Actinomycetes</taxon>
        <taxon>Micromonosporales</taxon>
        <taxon>Micromonosporaceae</taxon>
    </lineage>
</organism>
<dbReference type="EMBL" id="BSDI01000049">
    <property type="protein sequence ID" value="GLI01784.1"/>
    <property type="molecule type" value="Genomic_DNA"/>
</dbReference>
<keyword evidence="8" id="KW-1185">Reference proteome</keyword>
<dbReference type="InterPro" id="IPR001123">
    <property type="entry name" value="LeuE-type"/>
</dbReference>
<dbReference type="RefSeq" id="WP_281903083.1">
    <property type="nucleotide sequence ID" value="NZ_BSDI01000049.1"/>
</dbReference>
<dbReference type="PANTHER" id="PTHR30086">
    <property type="entry name" value="ARGININE EXPORTER PROTEIN ARGO"/>
    <property type="match status" value="1"/>
</dbReference>
<keyword evidence="4 6" id="KW-1133">Transmembrane helix</keyword>
<reference evidence="7" key="1">
    <citation type="submission" date="2022-12" db="EMBL/GenBank/DDBJ databases">
        <title>New Phytohabitans aurantiacus sp. RD004123 nov., an actinomycete isolated from soil.</title>
        <authorList>
            <person name="Triningsih D.W."/>
            <person name="Harunari E."/>
            <person name="Igarashi Y."/>
        </authorList>
    </citation>
    <scope>NUCLEOTIDE SEQUENCE</scope>
    <source>
        <strain evidence="7">RD004123</strain>
    </source>
</reference>
<evidence type="ECO:0000313" key="7">
    <source>
        <dbReference type="EMBL" id="GLI01784.1"/>
    </source>
</evidence>
<evidence type="ECO:0000256" key="1">
    <source>
        <dbReference type="ARBA" id="ARBA00004651"/>
    </source>
</evidence>
<evidence type="ECO:0000256" key="2">
    <source>
        <dbReference type="ARBA" id="ARBA00022475"/>
    </source>
</evidence>
<dbReference type="Proteomes" id="UP001144280">
    <property type="component" value="Unassembled WGS sequence"/>
</dbReference>
<evidence type="ECO:0000256" key="6">
    <source>
        <dbReference type="SAM" id="Phobius"/>
    </source>
</evidence>
<sequence length="211" mass="22585">MTALSGLWSFVLVVGLLTLTPGMDTALILRTAAVGAPRRAWGVVLGIQSGTLCWGVLTSAGVTALLTASHLAYEVLRWAGACYLIWMGLSMVWASRKRPSVDASDELVAERNDFLTGWRRGALTNLLNPKVGVFYVALLPQFIPAGAPTFAFGVLLACVHILLGTAWSAVLVALAHRLRRVLRRPAARRVLDRVTGTVIAAFGIRLAASSH</sequence>
<comment type="caution">
    <text evidence="7">The sequence shown here is derived from an EMBL/GenBank/DDBJ whole genome shotgun (WGS) entry which is preliminary data.</text>
</comment>
<name>A0ABQ5R4R0_9ACTN</name>